<proteinExistence type="predicted"/>
<keyword evidence="2" id="KW-1185">Reference proteome</keyword>
<dbReference type="EMBL" id="CM044706">
    <property type="protein sequence ID" value="KAI5656602.1"/>
    <property type="molecule type" value="Genomic_DNA"/>
</dbReference>
<accession>A0ACC0A817</accession>
<comment type="caution">
    <text evidence="1">The sequence shown here is derived from an EMBL/GenBank/DDBJ whole genome shotgun (WGS) entry which is preliminary data.</text>
</comment>
<gene>
    <name evidence="1" type="ORF">M9H77_25395</name>
</gene>
<reference evidence="2" key="1">
    <citation type="journal article" date="2023" name="Nat. Plants">
        <title>Single-cell RNA sequencing provides a high-resolution roadmap for understanding the multicellular compartmentation of specialized metabolism.</title>
        <authorList>
            <person name="Sun S."/>
            <person name="Shen X."/>
            <person name="Li Y."/>
            <person name="Li Y."/>
            <person name="Wang S."/>
            <person name="Li R."/>
            <person name="Zhang H."/>
            <person name="Shen G."/>
            <person name="Guo B."/>
            <person name="Wei J."/>
            <person name="Xu J."/>
            <person name="St-Pierre B."/>
            <person name="Chen S."/>
            <person name="Sun C."/>
        </authorList>
    </citation>
    <scope>NUCLEOTIDE SEQUENCE [LARGE SCALE GENOMIC DNA]</scope>
</reference>
<dbReference type="Proteomes" id="UP001060085">
    <property type="component" value="Linkage Group LG06"/>
</dbReference>
<organism evidence="1 2">
    <name type="scientific">Catharanthus roseus</name>
    <name type="common">Madagascar periwinkle</name>
    <name type="synonym">Vinca rosea</name>
    <dbReference type="NCBI Taxonomy" id="4058"/>
    <lineage>
        <taxon>Eukaryota</taxon>
        <taxon>Viridiplantae</taxon>
        <taxon>Streptophyta</taxon>
        <taxon>Embryophyta</taxon>
        <taxon>Tracheophyta</taxon>
        <taxon>Spermatophyta</taxon>
        <taxon>Magnoliopsida</taxon>
        <taxon>eudicotyledons</taxon>
        <taxon>Gunneridae</taxon>
        <taxon>Pentapetalae</taxon>
        <taxon>asterids</taxon>
        <taxon>lamiids</taxon>
        <taxon>Gentianales</taxon>
        <taxon>Apocynaceae</taxon>
        <taxon>Rauvolfioideae</taxon>
        <taxon>Vinceae</taxon>
        <taxon>Catharanthinae</taxon>
        <taxon>Catharanthus</taxon>
    </lineage>
</organism>
<evidence type="ECO:0000313" key="1">
    <source>
        <dbReference type="EMBL" id="KAI5656602.1"/>
    </source>
</evidence>
<sequence length="262" mass="29287">MDIEKIVSELKIHMQKWQKEAEEFIQRTPPNQLYAAIGVVIFTIFLFLIVRLFKRKSRNTIVLTGLSGSGKTFLFYQLRDGTPHLGTVTSMEPNEGTFILHSEKAKAGKTKPVHIVDVPGHSRLQSKLDEFLPQAAGIAFVVDALEFLPNCRAASEYLYDLLTRASVVKNKTPVLLLCNKVDKPSAHSKDFIRKQLEKEIDKLRASRTAISAADVSNEHTLGVPGEAFKFSQCHNKVIVGESSGLKGEIAELEEFIRENVKP</sequence>
<name>A0ACC0A817_CATRO</name>
<evidence type="ECO:0000313" key="2">
    <source>
        <dbReference type="Proteomes" id="UP001060085"/>
    </source>
</evidence>
<protein>
    <submittedName>
        <fullName evidence="1">Uncharacterized protein</fullName>
    </submittedName>
</protein>